<dbReference type="EMBL" id="QSAJ01000031">
    <property type="protein sequence ID" value="RGW51376.1"/>
    <property type="molecule type" value="Genomic_DNA"/>
</dbReference>
<dbReference type="InterPro" id="IPR036890">
    <property type="entry name" value="HATPase_C_sf"/>
</dbReference>
<evidence type="ECO:0000256" key="2">
    <source>
        <dbReference type="ARBA" id="ARBA00006402"/>
    </source>
</evidence>
<comment type="function">
    <text evidence="8">May play the central regulatory role in sporulation. It may be an element of the effector pathway responsible for the activation of sporulation genes in response to nutritional stress. Spo0A may act in concert with spo0H (a sigma factor) to control the expression of some genes that are critical to the sporulation process.</text>
</comment>
<evidence type="ECO:0000256" key="12">
    <source>
        <dbReference type="SAM" id="Phobius"/>
    </source>
</evidence>
<comment type="catalytic activity">
    <reaction evidence="1">
        <text>ATP + protein L-histidine = ADP + protein N-phospho-L-histidine.</text>
        <dbReference type="EC" id="2.7.13.3"/>
    </reaction>
</comment>
<dbReference type="InterPro" id="IPR036097">
    <property type="entry name" value="HisK_dim/P_sf"/>
</dbReference>
<gene>
    <name evidence="15" type="ORF">DWV67_11965</name>
</gene>
<keyword evidence="12" id="KW-0812">Transmembrane</keyword>
<evidence type="ECO:0000256" key="8">
    <source>
        <dbReference type="ARBA" id="ARBA00024867"/>
    </source>
</evidence>
<dbReference type="SUPFAM" id="SSF55874">
    <property type="entry name" value="ATPase domain of HSP90 chaperone/DNA topoisomerase II/histidine kinase"/>
    <property type="match status" value="1"/>
</dbReference>
<dbReference type="SMART" id="SM00448">
    <property type="entry name" value="REC"/>
    <property type="match status" value="1"/>
</dbReference>
<dbReference type="Gene3D" id="1.10.287.130">
    <property type="match status" value="1"/>
</dbReference>
<accession>A0A395XIP2</accession>
<dbReference type="Gene3D" id="3.40.190.10">
    <property type="entry name" value="Periplasmic binding protein-like II"/>
    <property type="match status" value="4"/>
</dbReference>
<dbReference type="PROSITE" id="PS50109">
    <property type="entry name" value="HIS_KIN"/>
    <property type="match status" value="1"/>
</dbReference>
<dbReference type="Pfam" id="PF00497">
    <property type="entry name" value="SBP_bac_3"/>
    <property type="match status" value="1"/>
</dbReference>
<feature type="modified residue" description="4-aspartylphosphate" evidence="10">
    <location>
        <position position="883"/>
    </location>
</feature>
<protein>
    <recommendedName>
        <fullName evidence="9">Circadian input-output histidine kinase CikA</fullName>
        <ecNumber evidence="3">2.7.13.3</ecNumber>
    </recommendedName>
    <alternativeName>
        <fullName evidence="4">Stage 0 sporulation protein A homolog</fullName>
    </alternativeName>
</protein>
<keyword evidence="7" id="KW-0902">Two-component regulatory system</keyword>
<dbReference type="PANTHER" id="PTHR45339">
    <property type="entry name" value="HYBRID SIGNAL TRANSDUCTION HISTIDINE KINASE J"/>
    <property type="match status" value="1"/>
</dbReference>
<evidence type="ECO:0000256" key="10">
    <source>
        <dbReference type="PROSITE-ProRule" id="PRU00169"/>
    </source>
</evidence>
<comment type="caution">
    <text evidence="15">The sequence shown here is derived from an EMBL/GenBank/DDBJ whole genome shotgun (WGS) entry which is preliminary data.</text>
</comment>
<dbReference type="PRINTS" id="PR00344">
    <property type="entry name" value="BCTRLSENSOR"/>
</dbReference>
<evidence type="ECO:0000256" key="6">
    <source>
        <dbReference type="ARBA" id="ARBA00022777"/>
    </source>
</evidence>
<keyword evidence="6" id="KW-0418">Kinase</keyword>
<keyword evidence="5 10" id="KW-0597">Phosphoprotein</keyword>
<keyword evidence="12" id="KW-0472">Membrane</keyword>
<dbReference type="SMART" id="SM00387">
    <property type="entry name" value="HATPase_c"/>
    <property type="match status" value="1"/>
</dbReference>
<dbReference type="SUPFAM" id="SSF47384">
    <property type="entry name" value="Homodimeric domain of signal transducing histidine kinase"/>
    <property type="match status" value="1"/>
</dbReference>
<name>A0A395XIP2_9FIRM</name>
<keyword evidence="6" id="KW-0808">Transferase</keyword>
<dbReference type="PANTHER" id="PTHR45339:SF1">
    <property type="entry name" value="HYBRID SIGNAL TRANSDUCTION HISTIDINE KINASE J"/>
    <property type="match status" value="1"/>
</dbReference>
<evidence type="ECO:0000259" key="13">
    <source>
        <dbReference type="PROSITE" id="PS50109"/>
    </source>
</evidence>
<evidence type="ECO:0000256" key="5">
    <source>
        <dbReference type="ARBA" id="ARBA00022553"/>
    </source>
</evidence>
<dbReference type="AlphaFoldDB" id="A0A395XIP2"/>
<dbReference type="SUPFAM" id="SSF53850">
    <property type="entry name" value="Periplasmic binding protein-like II"/>
    <property type="match status" value="2"/>
</dbReference>
<dbReference type="PROSITE" id="PS50110">
    <property type="entry name" value="RESPONSE_REGULATORY"/>
    <property type="match status" value="1"/>
</dbReference>
<dbReference type="Pfam" id="PF02518">
    <property type="entry name" value="HATPase_c"/>
    <property type="match status" value="1"/>
</dbReference>
<feature type="compositionally biased region" description="Basic and acidic residues" evidence="11">
    <location>
        <begin position="1"/>
        <end position="15"/>
    </location>
</feature>
<dbReference type="SMART" id="SM00062">
    <property type="entry name" value="PBPb"/>
    <property type="match status" value="2"/>
</dbReference>
<dbReference type="InterPro" id="IPR004358">
    <property type="entry name" value="Sig_transdc_His_kin-like_C"/>
</dbReference>
<proteinExistence type="inferred from homology"/>
<evidence type="ECO:0000256" key="9">
    <source>
        <dbReference type="ARBA" id="ARBA00074306"/>
    </source>
</evidence>
<dbReference type="InterPro" id="IPR001789">
    <property type="entry name" value="Sig_transdc_resp-reg_receiver"/>
</dbReference>
<evidence type="ECO:0000256" key="11">
    <source>
        <dbReference type="SAM" id="MobiDB-lite"/>
    </source>
</evidence>
<dbReference type="Pfam" id="PF00072">
    <property type="entry name" value="Response_reg"/>
    <property type="match status" value="1"/>
</dbReference>
<evidence type="ECO:0000313" key="15">
    <source>
        <dbReference type="EMBL" id="RGW51376.1"/>
    </source>
</evidence>
<dbReference type="Proteomes" id="UP000266376">
    <property type="component" value="Unassembled WGS sequence"/>
</dbReference>
<reference evidence="15 16" key="1">
    <citation type="submission" date="2018-08" db="EMBL/GenBank/DDBJ databases">
        <title>A genome reference for cultivated species of the human gut microbiota.</title>
        <authorList>
            <person name="Zou Y."/>
            <person name="Xue W."/>
            <person name="Luo G."/>
        </authorList>
    </citation>
    <scope>NUCLEOTIDE SEQUENCE [LARGE SCALE GENOMIC DNA]</scope>
    <source>
        <strain evidence="15 16">AF12-11</strain>
    </source>
</reference>
<organism evidence="15 16">
    <name type="scientific">Dorea formicigenerans</name>
    <dbReference type="NCBI Taxonomy" id="39486"/>
    <lineage>
        <taxon>Bacteria</taxon>
        <taxon>Bacillati</taxon>
        <taxon>Bacillota</taxon>
        <taxon>Clostridia</taxon>
        <taxon>Lachnospirales</taxon>
        <taxon>Lachnospiraceae</taxon>
        <taxon>Dorea</taxon>
    </lineage>
</organism>
<dbReference type="InterPro" id="IPR003594">
    <property type="entry name" value="HATPase_dom"/>
</dbReference>
<evidence type="ECO:0000256" key="3">
    <source>
        <dbReference type="ARBA" id="ARBA00012438"/>
    </source>
</evidence>
<evidence type="ECO:0000256" key="4">
    <source>
        <dbReference type="ARBA" id="ARBA00018672"/>
    </source>
</evidence>
<dbReference type="Gene3D" id="3.40.50.2300">
    <property type="match status" value="1"/>
</dbReference>
<dbReference type="SUPFAM" id="SSF52172">
    <property type="entry name" value="CheY-like"/>
    <property type="match status" value="1"/>
</dbReference>
<dbReference type="InterPro" id="IPR003661">
    <property type="entry name" value="HisK_dim/P_dom"/>
</dbReference>
<dbReference type="GO" id="GO:0000155">
    <property type="term" value="F:phosphorelay sensor kinase activity"/>
    <property type="evidence" value="ECO:0007669"/>
    <property type="project" value="InterPro"/>
</dbReference>
<dbReference type="EC" id="2.7.13.3" evidence="3"/>
<keyword evidence="12" id="KW-1133">Transmembrane helix</keyword>
<dbReference type="CDD" id="cd00082">
    <property type="entry name" value="HisKA"/>
    <property type="match status" value="1"/>
</dbReference>
<dbReference type="InterPro" id="IPR005467">
    <property type="entry name" value="His_kinase_dom"/>
</dbReference>
<dbReference type="CDD" id="cd17546">
    <property type="entry name" value="REC_hyHK_CKI1_RcsC-like"/>
    <property type="match status" value="1"/>
</dbReference>
<evidence type="ECO:0000256" key="1">
    <source>
        <dbReference type="ARBA" id="ARBA00000085"/>
    </source>
</evidence>
<evidence type="ECO:0000313" key="16">
    <source>
        <dbReference type="Proteomes" id="UP000266376"/>
    </source>
</evidence>
<feature type="transmembrane region" description="Helical" evidence="12">
    <location>
        <begin position="533"/>
        <end position="553"/>
    </location>
</feature>
<evidence type="ECO:0000256" key="7">
    <source>
        <dbReference type="ARBA" id="ARBA00023012"/>
    </source>
</evidence>
<dbReference type="SMART" id="SM00388">
    <property type="entry name" value="HisKA"/>
    <property type="match status" value="1"/>
</dbReference>
<dbReference type="Gene3D" id="3.30.565.10">
    <property type="entry name" value="Histidine kinase-like ATPase, C-terminal domain"/>
    <property type="match status" value="1"/>
</dbReference>
<feature type="domain" description="Histidine kinase" evidence="13">
    <location>
        <begin position="585"/>
        <end position="809"/>
    </location>
</feature>
<comment type="similarity">
    <text evidence="2">In the N-terminal section; belongs to the phytochrome family.</text>
</comment>
<dbReference type="InterPro" id="IPR011006">
    <property type="entry name" value="CheY-like_superfamily"/>
</dbReference>
<feature type="domain" description="Response regulatory" evidence="14">
    <location>
        <begin position="831"/>
        <end position="953"/>
    </location>
</feature>
<evidence type="ECO:0000259" key="14">
    <source>
        <dbReference type="PROSITE" id="PS50110"/>
    </source>
</evidence>
<sequence>MSALMDHKRERMNRKTEKRMRKKGKKKRLCLSILVLIMLLFVPLSAYASEIKSDGKTTQALEEENKTVRVGYFPYANFQEGGYGEHKQGAGYEYLQKISYITGWKYEYVYGSFKDCLDMLEDGEIDILGSVSYTPERAESIDFSTYAEGTERYWIYTREDHTNLTNGDPKQMNGCRIGAADGSYQKELLEKWLDSNQIQAEVVGCKGYDEMIEKLDADELDALVVPALSVNSDFIAIANIGASDCYFGVSKFRPDLLKELNSALEEINNTETDYSSKLYARYEGKAVINYVLNEEEKQWLDAHENTIRVGYLKDNLPFCGEENGKLTGILGTVLDTVREKYEITIKAVPCSTGVEMNEALQSGEIDIAGPILQDFYTQEQFQVVLTDEIFDITPVVIYKGNEYTNSLSTIAATETSLYSKLMVSRLFPDAEIKQYDTQEECLKAVANGEVGATVIPSSKINLLNESSLTKSLSFAEMAKRQELGMFTTRENRRAATIINKAIAQSSNILNGVVLAQNSVSEKKMTLQDVFAEYAGLIIVVSFVIIFVLLLLVYSLSVSRKKQMEALKEAQDANAANIAKTTFLNHMSHDIRTPMNAIVGFTDIAMKRKPDKEVENCLKKIRQSSEYLMTLMNDVLDISHIESGKLEYKPRPVDLRDMLNTVLSIARGYTENRDLNLYVSREELKTPYVMADELRIREVLLNIISNAVKFTKDGGSISFVAENAPGNDEQHVIVRYRISDTGIGMSEEFLDRIFDEFSQENNGARTSYKGTGLGMAIAKKYVDLMGGKIEVSSSSQGVGSTFTVEIPLLIAEHVETEEKENLKKDMDLHGLHILLAEDNDLNAEIAIALLEEQGMIVTRAADGKSVLAQFCNTDPGAFDLILMDIMMPEMNGYETTKAIRNLPDRPDGKVIPIIAMTANAFAEDVQTALNAGMNDHVAKPVDMEILTSVITKYIER</sequence>
<feature type="region of interest" description="Disordered" evidence="11">
    <location>
        <begin position="1"/>
        <end position="21"/>
    </location>
</feature>
<dbReference type="InterPro" id="IPR001638">
    <property type="entry name" value="Solute-binding_3/MltF_N"/>
</dbReference>
<dbReference type="FunFam" id="3.30.565.10:FF:000010">
    <property type="entry name" value="Sensor histidine kinase RcsC"/>
    <property type="match status" value="1"/>
</dbReference>
<dbReference type="Pfam" id="PF00512">
    <property type="entry name" value="HisKA"/>
    <property type="match status" value="1"/>
</dbReference>